<evidence type="ECO:0000256" key="4">
    <source>
        <dbReference type="ARBA" id="ARBA00022692"/>
    </source>
</evidence>
<evidence type="ECO:0000256" key="5">
    <source>
        <dbReference type="ARBA" id="ARBA00022989"/>
    </source>
</evidence>
<dbReference type="InterPro" id="IPR036259">
    <property type="entry name" value="MFS_trans_sf"/>
</dbReference>
<feature type="compositionally biased region" description="Low complexity" evidence="7">
    <location>
        <begin position="20"/>
        <end position="48"/>
    </location>
</feature>
<feature type="transmembrane region" description="Helical" evidence="8">
    <location>
        <begin position="159"/>
        <end position="182"/>
    </location>
</feature>
<evidence type="ECO:0000256" key="7">
    <source>
        <dbReference type="SAM" id="MobiDB-lite"/>
    </source>
</evidence>
<feature type="transmembrane region" description="Helical" evidence="8">
    <location>
        <begin position="105"/>
        <end position="126"/>
    </location>
</feature>
<comment type="similarity">
    <text evidence="2">Belongs to the major facilitator superfamily. Sugar transporter (TC 2.A.1.1) family.</text>
</comment>
<organism evidence="9 10">
    <name type="scientific">Canna indica</name>
    <name type="common">Indian-shot</name>
    <dbReference type="NCBI Taxonomy" id="4628"/>
    <lineage>
        <taxon>Eukaryota</taxon>
        <taxon>Viridiplantae</taxon>
        <taxon>Streptophyta</taxon>
        <taxon>Embryophyta</taxon>
        <taxon>Tracheophyta</taxon>
        <taxon>Spermatophyta</taxon>
        <taxon>Magnoliopsida</taxon>
        <taxon>Liliopsida</taxon>
        <taxon>Zingiberales</taxon>
        <taxon>Cannaceae</taxon>
        <taxon>Canna</taxon>
    </lineage>
</organism>
<evidence type="ECO:0000256" key="1">
    <source>
        <dbReference type="ARBA" id="ARBA00004370"/>
    </source>
</evidence>
<gene>
    <name evidence="9" type="ORF">Cni_G13720</name>
</gene>
<evidence type="ECO:0000256" key="6">
    <source>
        <dbReference type="ARBA" id="ARBA00023136"/>
    </source>
</evidence>
<reference evidence="9 10" key="1">
    <citation type="submission" date="2023-10" db="EMBL/GenBank/DDBJ databases">
        <title>Chromosome-scale genome assembly provides insights into flower coloration mechanisms of Canna indica.</title>
        <authorList>
            <person name="Li C."/>
        </authorList>
    </citation>
    <scope>NUCLEOTIDE SEQUENCE [LARGE SCALE GENOMIC DNA]</scope>
    <source>
        <tissue evidence="9">Flower</tissue>
    </source>
</reference>
<keyword evidence="3" id="KW-0813">Transport</keyword>
<feature type="region of interest" description="Disordered" evidence="7">
    <location>
        <begin position="12"/>
        <end position="60"/>
    </location>
</feature>
<dbReference type="InterPro" id="IPR005828">
    <property type="entry name" value="MFS_sugar_transport-like"/>
</dbReference>
<keyword evidence="5 8" id="KW-1133">Transmembrane helix</keyword>
<protein>
    <submittedName>
        <fullName evidence="9">Polyol transporter 6 isoform X2</fullName>
    </submittedName>
</protein>
<dbReference type="GO" id="GO:0016020">
    <property type="term" value="C:membrane"/>
    <property type="evidence" value="ECO:0007669"/>
    <property type="project" value="UniProtKB-SubCell"/>
</dbReference>
<dbReference type="InterPro" id="IPR045262">
    <property type="entry name" value="STP/PLT_plant"/>
</dbReference>
<dbReference type="Proteomes" id="UP001327560">
    <property type="component" value="Chromosome 4"/>
</dbReference>
<proteinExistence type="inferred from homology"/>
<comment type="subcellular location">
    <subcellularLocation>
        <location evidence="1">Membrane</location>
    </subcellularLocation>
</comment>
<dbReference type="EMBL" id="CP136893">
    <property type="protein sequence ID" value="WOL04997.1"/>
    <property type="molecule type" value="Genomic_DNA"/>
</dbReference>
<name>A0AAQ3KF25_9LILI</name>
<evidence type="ECO:0000256" key="2">
    <source>
        <dbReference type="ARBA" id="ARBA00010992"/>
    </source>
</evidence>
<evidence type="ECO:0000256" key="8">
    <source>
        <dbReference type="SAM" id="Phobius"/>
    </source>
</evidence>
<dbReference type="AlphaFoldDB" id="A0AAQ3KF25"/>
<keyword evidence="10" id="KW-1185">Reference proteome</keyword>
<evidence type="ECO:0000313" key="10">
    <source>
        <dbReference type="Proteomes" id="UP001327560"/>
    </source>
</evidence>
<evidence type="ECO:0000313" key="9">
    <source>
        <dbReference type="EMBL" id="WOL04997.1"/>
    </source>
</evidence>
<sequence>MLGENSLLLKPGARHKRLHATSTTSSSIASSPSHSLLSSPSPHMAAPSRGSHQGEGGWKDLLLRPTPRDRGWVHFFQHTTRIKAVILYNPQIFKKVGLVTKNQQFLATIGVGVVKTAFILLAILFVDKGWASSSITMIKHSLLAINRVMNSAMSMSFIWLYKAITIGGAFLLFSGVGIIAWVMEVVRGMVGGGSEGGQVRIASVVW</sequence>
<accession>A0AAQ3KF25</accession>
<dbReference type="PANTHER" id="PTHR23500">
    <property type="entry name" value="SOLUTE CARRIER FAMILY 2, FACILITATED GLUCOSE TRANSPORTER"/>
    <property type="match status" value="1"/>
</dbReference>
<keyword evidence="6 8" id="KW-0472">Membrane</keyword>
<dbReference type="Pfam" id="PF00083">
    <property type="entry name" value="Sugar_tr"/>
    <property type="match status" value="1"/>
</dbReference>
<dbReference type="PANTHER" id="PTHR23500:SF453">
    <property type="entry name" value="POLYOL TRANSPORTER 3-RELATED"/>
    <property type="match status" value="1"/>
</dbReference>
<dbReference type="GO" id="GO:0015144">
    <property type="term" value="F:carbohydrate transmembrane transporter activity"/>
    <property type="evidence" value="ECO:0007669"/>
    <property type="project" value="InterPro"/>
</dbReference>
<keyword evidence="4 8" id="KW-0812">Transmembrane</keyword>
<evidence type="ECO:0000256" key="3">
    <source>
        <dbReference type="ARBA" id="ARBA00022448"/>
    </source>
</evidence>
<dbReference type="Gene3D" id="1.20.1250.20">
    <property type="entry name" value="MFS general substrate transporter like domains"/>
    <property type="match status" value="1"/>
</dbReference>